<comment type="caution">
    <text evidence="2">The sequence shown here is derived from an EMBL/GenBank/DDBJ whole genome shotgun (WGS) entry which is preliminary data.</text>
</comment>
<organism evidence="2 3">
    <name type="scientific">Austropuccinia psidii MF-1</name>
    <dbReference type="NCBI Taxonomy" id="1389203"/>
    <lineage>
        <taxon>Eukaryota</taxon>
        <taxon>Fungi</taxon>
        <taxon>Dikarya</taxon>
        <taxon>Basidiomycota</taxon>
        <taxon>Pucciniomycotina</taxon>
        <taxon>Pucciniomycetes</taxon>
        <taxon>Pucciniales</taxon>
        <taxon>Sphaerophragmiaceae</taxon>
        <taxon>Austropuccinia</taxon>
    </lineage>
</organism>
<feature type="compositionally biased region" description="Basic and acidic residues" evidence="1">
    <location>
        <begin position="80"/>
        <end position="109"/>
    </location>
</feature>
<protein>
    <submittedName>
        <fullName evidence="2">Uncharacterized protein</fullName>
    </submittedName>
</protein>
<dbReference type="Proteomes" id="UP000765509">
    <property type="component" value="Unassembled WGS sequence"/>
</dbReference>
<evidence type="ECO:0000256" key="1">
    <source>
        <dbReference type="SAM" id="MobiDB-lite"/>
    </source>
</evidence>
<feature type="region of interest" description="Disordered" evidence="1">
    <location>
        <begin position="55"/>
        <end position="116"/>
    </location>
</feature>
<proteinExistence type="predicted"/>
<sequence>MNSYLHIKSFLDQEKIIELLGGWSPLSFKDKVKMIKNWLNNKSLLSIDQKKELEMTPDLEKEGPVASTSSKPAPKCTKTTPKDLRRSREVPKTIRPKEKEKKIGTDHTHKGTGSQNWNLQLWTGFSIWQELLWNSQPKRRKG</sequence>
<evidence type="ECO:0000313" key="3">
    <source>
        <dbReference type="Proteomes" id="UP000765509"/>
    </source>
</evidence>
<keyword evidence="3" id="KW-1185">Reference proteome</keyword>
<evidence type="ECO:0000313" key="2">
    <source>
        <dbReference type="EMBL" id="MBW0590784.1"/>
    </source>
</evidence>
<gene>
    <name evidence="2" type="ORF">O181_130499</name>
</gene>
<dbReference type="AlphaFoldDB" id="A0A9Q3L3Y6"/>
<name>A0A9Q3L3Y6_9BASI</name>
<reference evidence="2" key="1">
    <citation type="submission" date="2021-03" db="EMBL/GenBank/DDBJ databases">
        <title>Draft genome sequence of rust myrtle Austropuccinia psidii MF-1, a brazilian biotype.</title>
        <authorList>
            <person name="Quecine M.C."/>
            <person name="Pachon D.M.R."/>
            <person name="Bonatelli M.L."/>
            <person name="Correr F.H."/>
            <person name="Franceschini L.M."/>
            <person name="Leite T.F."/>
            <person name="Margarido G.R.A."/>
            <person name="Almeida C.A."/>
            <person name="Ferrarezi J.A."/>
            <person name="Labate C.A."/>
        </authorList>
    </citation>
    <scope>NUCLEOTIDE SEQUENCE</scope>
    <source>
        <strain evidence="2">MF-1</strain>
    </source>
</reference>
<dbReference type="EMBL" id="AVOT02139965">
    <property type="protein sequence ID" value="MBW0590784.1"/>
    <property type="molecule type" value="Genomic_DNA"/>
</dbReference>
<accession>A0A9Q3L3Y6</accession>
<feature type="compositionally biased region" description="Low complexity" evidence="1">
    <location>
        <begin position="67"/>
        <end position="79"/>
    </location>
</feature>